<reference evidence="3" key="1">
    <citation type="submission" date="2016-11" db="UniProtKB">
        <authorList>
            <consortium name="WormBaseParasite"/>
        </authorList>
    </citation>
    <scope>IDENTIFICATION</scope>
</reference>
<protein>
    <submittedName>
        <fullName evidence="3">DUF5741 domain-containing protein</fullName>
    </submittedName>
</protein>
<evidence type="ECO:0000313" key="3">
    <source>
        <dbReference type="WBParaSite" id="Hba_09512"/>
    </source>
</evidence>
<evidence type="ECO:0000313" key="2">
    <source>
        <dbReference type="Proteomes" id="UP000095283"/>
    </source>
</evidence>
<dbReference type="AlphaFoldDB" id="A0A1I7WWD8"/>
<name>A0A1I7WWD8_HETBA</name>
<accession>A0A1I7WWD8</accession>
<evidence type="ECO:0000256" key="1">
    <source>
        <dbReference type="SAM" id="Coils"/>
    </source>
</evidence>
<keyword evidence="2" id="KW-1185">Reference proteome</keyword>
<dbReference type="WBParaSite" id="Hba_09512">
    <property type="protein sequence ID" value="Hba_09512"/>
    <property type="gene ID" value="Hba_09512"/>
</dbReference>
<organism evidence="2 3">
    <name type="scientific">Heterorhabditis bacteriophora</name>
    <name type="common">Entomopathogenic nematode worm</name>
    <dbReference type="NCBI Taxonomy" id="37862"/>
    <lineage>
        <taxon>Eukaryota</taxon>
        <taxon>Metazoa</taxon>
        <taxon>Ecdysozoa</taxon>
        <taxon>Nematoda</taxon>
        <taxon>Chromadorea</taxon>
        <taxon>Rhabditida</taxon>
        <taxon>Rhabditina</taxon>
        <taxon>Rhabditomorpha</taxon>
        <taxon>Strongyloidea</taxon>
        <taxon>Heterorhabditidae</taxon>
        <taxon>Heterorhabditis</taxon>
    </lineage>
</organism>
<sequence>MELLREKYEIDRQQSARRIAELEDENKDLHKKLAHLSSENCELRDRLLQLDVVQVDLDMAKERVKKEAEENKKLYNQLKLMDDYDYLANQNAKLSEELSKLKTECSRSRAVEIQERDIERKITEESYQLKIKELKMVVAMMVRINNKIKSLSSERNFLRDELRALRKEVLKDASRGRKRDALFKIDSKEIGSRRRRAVSTLNELSDVETSEEASVTSSTFSDGNVEIKKIKERIRNLDEIARDLDATVEHFTSCRSNNQERSLPTLQESFRDTTLESDKNESIKKADFLERMNARNAAVLKRGMKLSEMKYLKSVLFKFYQFKF</sequence>
<feature type="coiled-coil region" evidence="1">
    <location>
        <begin position="5"/>
        <end position="111"/>
    </location>
</feature>
<proteinExistence type="predicted"/>
<keyword evidence="1" id="KW-0175">Coiled coil</keyword>
<dbReference type="Proteomes" id="UP000095283">
    <property type="component" value="Unplaced"/>
</dbReference>
<feature type="coiled-coil region" evidence="1">
    <location>
        <begin position="141"/>
        <end position="168"/>
    </location>
</feature>